<protein>
    <submittedName>
        <fullName evidence="6">Uncharacterized protein</fullName>
    </submittedName>
</protein>
<dbReference type="OrthoDB" id="73997at2759"/>
<sequence>MERDTTIFTEQELRDIVKTFSVPANKSPSWNENILASLLKAIRTASSPDVNGNQAAVGISAVSAILQSQKENPALRSALWENQLWVSSLNIYVLKLDSVKGKSLRHLLGVLLDLLRISDLPQDTKSALLQDITRPLLGGSARTRVKASLSILNAFLLKEIISIPELLGCFQSFREDDDMESDQLADYRRFFAVLFRLVSFDDLAPVAGNFSATCWRILRSDPLFLDAAKSKYADERISMVWIEPLLSSIQSSGEGLMPFKHHMFPEMLTIDINELYFMLELLGARELLSRKPSASQSNGKVDDETRRAVVLAALQVGKEHGMIVEGDSSIGENFCLKDRNIYISSKSLKHLGLHLESAARLSGLSLIASSPSTIKPISGDALATLRQIIPFIFSENDAGARDDLLSTISKLVARFNAILFHYEGKIAKSLKKSGNPKDSSSFTEANLVVESHTKFIGWFAKLIITELRPEARYPRLIFSLKCLSLFLKLGLRWETMFPETVRSSPSWAVESSTRTLCRKLADLLMNPFEDIRSLSASLLEKVLLGHGQGFLDHHDELQSALGRAELKMLRSGRADHADGFARLSLILFKVPSTKTTTSAPSTSLIDTKLECISQLVQSLDQALQTAGRNMGEAIAHQPLHGLLLTLKYTLEDSQLYTEAIRSSESTARSFGDLQATIVQTLERVWVTVRDVLCNDAPEGHVPMDIDVEELSLTTKDILSYSWRALKEASGVIRTLVLKASISKAGTTPGCLLENDFDKLTQLTFDALTQLRHRGAFSAVALAFAACCERNSRESRLTTLGKLYDQTLTCLRQSGSTITRRSAGIPPLMVGILSVDVDGSLLKRAIHDLQSTAKSEAIDLSEGGSLPQVHALNCLKAIFTTSNLAGVSEVYIPEAIDLAGQCVNSKIWAIRNCGLMLFKSIIDRLLGSTESQNWSDYDHRNISRISWSKYPALQTTVFQLLQTQFSSDQGQESGLESVFLALKIIQRIPPPIVLVEKIRNVVLPYCDSTHWHVRDMAARTLSTLTTEQDVRVQVFDLLTECSTNSQNLLHGRLLCILYTLKRCAALDKSSFGTIHVEILLLLQGSEKTLLHRLLIDNRCPFTQNAYLELFNFLLSFNLINRLNRLDLKGFQDERTTKFLDFIISNSNGNPILQKSAFIYRLLTDEVQSIHSAALINLAQTDANAATWVLLYVQDLLEWLPSTSLQVIEEASISIQQNCTENELLQTAEATLSLMLDLDQADSGELPQSNFRPDANFWVWAASDLPPSRMETSILLWARTFCKQNHTRSDHIWLSLQRIRSATHEESAPEIRLNATKALEYLYPLVRSENKPRQKLLILLYDCLNDDDEEIRDCAALIAAKVAKSATPVVPLAANFQLAATLAREFPRGLSLGRAAIGRMLDVKFDSNHEIQPSAASRYSAVAVESMDLFAVEKQNLYVDAIRESDIWKAVLKRMLLRRAPIEKLFDWTIEGLQLVNSHKHDHGWITWASKPDVFTFVWQLVNATEVLLQLCLNLRWMQRENMRLRLLEEIMKLDKTVDHPDTRQKIGLVLEKHVIRRLKLVESVNVAQIS</sequence>
<dbReference type="PANTHER" id="PTHR14387">
    <property type="entry name" value="THADA/DEATH RECEPTOR INTERACTING PROTEIN"/>
    <property type="match status" value="1"/>
</dbReference>
<dbReference type="Pfam" id="PF25150">
    <property type="entry name" value="TPR_Trm732"/>
    <property type="match status" value="1"/>
</dbReference>
<evidence type="ECO:0000256" key="1">
    <source>
        <dbReference type="ARBA" id="ARBA00010409"/>
    </source>
</evidence>
<reference evidence="6" key="1">
    <citation type="journal article" date="2020" name="Stud. Mycol.">
        <title>101 Dothideomycetes genomes: a test case for predicting lifestyles and emergence of pathogens.</title>
        <authorList>
            <person name="Haridas S."/>
            <person name="Albert R."/>
            <person name="Binder M."/>
            <person name="Bloem J."/>
            <person name="Labutti K."/>
            <person name="Salamov A."/>
            <person name="Andreopoulos B."/>
            <person name="Baker S."/>
            <person name="Barry K."/>
            <person name="Bills G."/>
            <person name="Bluhm B."/>
            <person name="Cannon C."/>
            <person name="Castanera R."/>
            <person name="Culley D."/>
            <person name="Daum C."/>
            <person name="Ezra D."/>
            <person name="Gonzalez J."/>
            <person name="Henrissat B."/>
            <person name="Kuo A."/>
            <person name="Liang C."/>
            <person name="Lipzen A."/>
            <person name="Lutzoni F."/>
            <person name="Magnuson J."/>
            <person name="Mondo S."/>
            <person name="Nolan M."/>
            <person name="Ohm R."/>
            <person name="Pangilinan J."/>
            <person name="Park H.-J."/>
            <person name="Ramirez L."/>
            <person name="Alfaro M."/>
            <person name="Sun H."/>
            <person name="Tritt A."/>
            <person name="Yoshinaga Y."/>
            <person name="Zwiers L.-H."/>
            <person name="Turgeon B."/>
            <person name="Goodwin S."/>
            <person name="Spatafora J."/>
            <person name="Crous P."/>
            <person name="Grigoriev I."/>
        </authorList>
    </citation>
    <scope>NUCLEOTIDE SEQUENCE</scope>
    <source>
        <strain evidence="6">CBS 115976</strain>
    </source>
</reference>
<evidence type="ECO:0000259" key="5">
    <source>
        <dbReference type="Pfam" id="PF25151"/>
    </source>
</evidence>
<dbReference type="GO" id="GO:0005829">
    <property type="term" value="C:cytosol"/>
    <property type="evidence" value="ECO:0007669"/>
    <property type="project" value="TreeGrafter"/>
</dbReference>
<dbReference type="InterPro" id="IPR016024">
    <property type="entry name" value="ARM-type_fold"/>
</dbReference>
<evidence type="ECO:0000256" key="2">
    <source>
        <dbReference type="ARBA" id="ARBA00022694"/>
    </source>
</evidence>
<gene>
    <name evidence="6" type="ORF">BT63DRAFT_420345</name>
</gene>
<keyword evidence="2" id="KW-0819">tRNA processing</keyword>
<dbReference type="Pfam" id="PF10350">
    <property type="entry name" value="DUF2428"/>
    <property type="match status" value="1"/>
</dbReference>
<organism evidence="6 7">
    <name type="scientific">Microthyrium microscopicum</name>
    <dbReference type="NCBI Taxonomy" id="703497"/>
    <lineage>
        <taxon>Eukaryota</taxon>
        <taxon>Fungi</taxon>
        <taxon>Dikarya</taxon>
        <taxon>Ascomycota</taxon>
        <taxon>Pezizomycotina</taxon>
        <taxon>Dothideomycetes</taxon>
        <taxon>Dothideomycetes incertae sedis</taxon>
        <taxon>Microthyriales</taxon>
        <taxon>Microthyriaceae</taxon>
        <taxon>Microthyrium</taxon>
    </lineage>
</organism>
<dbReference type="EMBL" id="MU004230">
    <property type="protein sequence ID" value="KAF2675118.1"/>
    <property type="molecule type" value="Genomic_DNA"/>
</dbReference>
<evidence type="ECO:0000259" key="3">
    <source>
        <dbReference type="Pfam" id="PF10350"/>
    </source>
</evidence>
<comment type="similarity">
    <text evidence="1">Belongs to the THADA family.</text>
</comment>
<feature type="domain" description="tRNA (32-2'-O)-methyltransferase regulator THADA-like C-terminal TPR repeats region" evidence="5">
    <location>
        <begin position="910"/>
        <end position="1056"/>
    </location>
</feature>
<dbReference type="InterPro" id="IPR019442">
    <property type="entry name" value="THADA/TRM732_DUF2428"/>
</dbReference>
<accession>A0A6A6UVL3</accession>
<dbReference type="InterPro" id="IPR051954">
    <property type="entry name" value="tRNA_methyltransferase_THADA"/>
</dbReference>
<feature type="domain" description="DUF2428" evidence="3">
    <location>
        <begin position="673"/>
        <end position="908"/>
    </location>
</feature>
<dbReference type="PANTHER" id="PTHR14387:SF0">
    <property type="entry name" value="DUF2428 DOMAIN-CONTAINING PROTEIN"/>
    <property type="match status" value="1"/>
</dbReference>
<dbReference type="InterPro" id="IPR056843">
    <property type="entry name" value="THADA-like_TPR"/>
</dbReference>
<dbReference type="GO" id="GO:0030488">
    <property type="term" value="P:tRNA methylation"/>
    <property type="evidence" value="ECO:0007669"/>
    <property type="project" value="TreeGrafter"/>
</dbReference>
<dbReference type="SUPFAM" id="SSF48371">
    <property type="entry name" value="ARM repeat"/>
    <property type="match status" value="2"/>
</dbReference>
<evidence type="ECO:0000259" key="4">
    <source>
        <dbReference type="Pfam" id="PF25150"/>
    </source>
</evidence>
<proteinExistence type="inferred from homology"/>
<dbReference type="InterPro" id="IPR056842">
    <property type="entry name" value="THADA-like_TPR_C"/>
</dbReference>
<feature type="domain" description="tRNA (32-2'-O)-methyltransferase regulator THADA-like TPR repeats region" evidence="4">
    <location>
        <begin position="240"/>
        <end position="532"/>
    </location>
</feature>
<name>A0A6A6UVL3_9PEZI</name>
<dbReference type="Pfam" id="PF26523">
    <property type="entry name" value="Trm732_C"/>
    <property type="match status" value="1"/>
</dbReference>
<evidence type="ECO:0000313" key="7">
    <source>
        <dbReference type="Proteomes" id="UP000799302"/>
    </source>
</evidence>
<dbReference type="Pfam" id="PF25151">
    <property type="entry name" value="TPR_Trm732_C"/>
    <property type="match status" value="1"/>
</dbReference>
<evidence type="ECO:0000313" key="6">
    <source>
        <dbReference type="EMBL" id="KAF2675118.1"/>
    </source>
</evidence>
<dbReference type="Proteomes" id="UP000799302">
    <property type="component" value="Unassembled WGS sequence"/>
</dbReference>
<keyword evidence="7" id="KW-1185">Reference proteome</keyword>